<protein>
    <recommendedName>
        <fullName evidence="4">Integrase SAM-like N-terminal domain-containing protein</fullName>
    </recommendedName>
</protein>
<comment type="caution">
    <text evidence="2">The sequence shown here is derived from an EMBL/GenBank/DDBJ whole genome shotgun (WGS) entry which is preliminary data.</text>
</comment>
<sequence length="249" mass="27334">MQGSLAVAFAAQARGWTSHGSSIACWRQVRVFAKFVSGLECPPDDLDGLTAAMLKRWRAAQIDTNDGKKTLVTVRAFLLRDPRLATGAVVEELAKRIPMPSPSKKSFTQTELKRVLPAAQQQFRAARLRIQENTRLPEAWRADLLPGGSREGKLGEVLDHLARTRDVPRTRHPGGQTGVTHHRILGACNATSTCGADLAPVPRDSGRVNGNMHRPSRAGGRRAEDGPRPQRPGSRLHPAQRPRKRIHLS</sequence>
<organism evidence="2 3">
    <name type="scientific">Streptomyces rhizosphaericus</name>
    <dbReference type="NCBI Taxonomy" id="114699"/>
    <lineage>
        <taxon>Bacteria</taxon>
        <taxon>Bacillati</taxon>
        <taxon>Actinomycetota</taxon>
        <taxon>Actinomycetes</taxon>
        <taxon>Kitasatosporales</taxon>
        <taxon>Streptomycetaceae</taxon>
        <taxon>Streptomyces</taxon>
        <taxon>Streptomyces violaceusniger group</taxon>
    </lineage>
</organism>
<name>A0ABN1QI07_9ACTN</name>
<evidence type="ECO:0000256" key="1">
    <source>
        <dbReference type="SAM" id="MobiDB-lite"/>
    </source>
</evidence>
<proteinExistence type="predicted"/>
<reference evidence="3" key="1">
    <citation type="journal article" date="2019" name="Int. J. Syst. Evol. Microbiol.">
        <title>The Global Catalogue of Microorganisms (GCM) 10K type strain sequencing project: providing services to taxonomists for standard genome sequencing and annotation.</title>
        <authorList>
            <consortium name="The Broad Institute Genomics Platform"/>
            <consortium name="The Broad Institute Genome Sequencing Center for Infectious Disease"/>
            <person name="Wu L."/>
            <person name="Ma J."/>
        </authorList>
    </citation>
    <scope>NUCLEOTIDE SEQUENCE [LARGE SCALE GENOMIC DNA]</scope>
    <source>
        <strain evidence="3">JCM 11444</strain>
    </source>
</reference>
<gene>
    <name evidence="2" type="ORF">GCM10009575_059100</name>
</gene>
<evidence type="ECO:0008006" key="4">
    <source>
        <dbReference type="Google" id="ProtNLM"/>
    </source>
</evidence>
<feature type="region of interest" description="Disordered" evidence="1">
    <location>
        <begin position="198"/>
        <end position="249"/>
    </location>
</feature>
<dbReference type="EMBL" id="BAAAID010000043">
    <property type="protein sequence ID" value="GAA0942639.1"/>
    <property type="molecule type" value="Genomic_DNA"/>
</dbReference>
<evidence type="ECO:0000313" key="2">
    <source>
        <dbReference type="EMBL" id="GAA0942639.1"/>
    </source>
</evidence>
<accession>A0ABN1QI07</accession>
<dbReference type="Proteomes" id="UP001500418">
    <property type="component" value="Unassembled WGS sequence"/>
</dbReference>
<keyword evidence="3" id="KW-1185">Reference proteome</keyword>
<evidence type="ECO:0000313" key="3">
    <source>
        <dbReference type="Proteomes" id="UP001500418"/>
    </source>
</evidence>
<feature type="compositionally biased region" description="Basic residues" evidence="1">
    <location>
        <begin position="238"/>
        <end position="249"/>
    </location>
</feature>